<dbReference type="InterPro" id="IPR005226">
    <property type="entry name" value="UPF0014_fam"/>
</dbReference>
<dbReference type="EMBL" id="JAPYYP010000003">
    <property type="protein sequence ID" value="MDA5107620.1"/>
    <property type="molecule type" value="Genomic_DNA"/>
</dbReference>
<keyword evidence="8" id="KW-1185">Reference proteome</keyword>
<dbReference type="PANTHER" id="PTHR30028:SF0">
    <property type="entry name" value="PROTEIN ALUMINUM SENSITIVE 3"/>
    <property type="match status" value="1"/>
</dbReference>
<evidence type="ECO:0000313" key="8">
    <source>
        <dbReference type="Proteomes" id="UP001151071"/>
    </source>
</evidence>
<evidence type="ECO:0000256" key="1">
    <source>
        <dbReference type="ARBA" id="ARBA00004141"/>
    </source>
</evidence>
<comment type="subcellular location">
    <subcellularLocation>
        <location evidence="1">Membrane</location>
        <topology evidence="1">Multi-pass membrane protein</topology>
    </subcellularLocation>
</comment>
<proteinExistence type="inferred from homology"/>
<organism evidence="7 8">
    <name type="scientific">Brevibacillus thermoruber</name>
    <dbReference type="NCBI Taxonomy" id="33942"/>
    <lineage>
        <taxon>Bacteria</taxon>
        <taxon>Bacillati</taxon>
        <taxon>Bacillota</taxon>
        <taxon>Bacilli</taxon>
        <taxon>Bacillales</taxon>
        <taxon>Paenibacillaceae</taxon>
        <taxon>Brevibacillus</taxon>
    </lineage>
</organism>
<accession>A0A9X3TNI9</accession>
<feature type="transmembrane region" description="Helical" evidence="6">
    <location>
        <begin position="34"/>
        <end position="53"/>
    </location>
</feature>
<dbReference type="RefSeq" id="WP_029098165.1">
    <property type="nucleotide sequence ID" value="NZ_JAPYYP010000003.1"/>
</dbReference>
<gene>
    <name evidence="7" type="primary">fetB</name>
    <name evidence="7" type="ORF">O3V59_04545</name>
</gene>
<feature type="transmembrane region" description="Helical" evidence="6">
    <location>
        <begin position="6"/>
        <end position="22"/>
    </location>
</feature>
<keyword evidence="5 6" id="KW-0472">Membrane</keyword>
<evidence type="ECO:0000256" key="6">
    <source>
        <dbReference type="SAM" id="Phobius"/>
    </source>
</evidence>
<name>A0A9X3TNI9_9BACL</name>
<evidence type="ECO:0000256" key="2">
    <source>
        <dbReference type="ARBA" id="ARBA00005268"/>
    </source>
</evidence>
<evidence type="ECO:0000256" key="4">
    <source>
        <dbReference type="ARBA" id="ARBA00022989"/>
    </source>
</evidence>
<feature type="transmembrane region" description="Helical" evidence="6">
    <location>
        <begin position="187"/>
        <end position="207"/>
    </location>
</feature>
<dbReference type="Pfam" id="PF03649">
    <property type="entry name" value="UPF0014"/>
    <property type="match status" value="1"/>
</dbReference>
<evidence type="ECO:0000256" key="5">
    <source>
        <dbReference type="ARBA" id="ARBA00023136"/>
    </source>
</evidence>
<evidence type="ECO:0000256" key="3">
    <source>
        <dbReference type="ARBA" id="ARBA00022692"/>
    </source>
</evidence>
<dbReference type="Proteomes" id="UP001151071">
    <property type="component" value="Unassembled WGS sequence"/>
</dbReference>
<keyword evidence="3 6" id="KW-0812">Transmembrane</keyword>
<comment type="caution">
    <text evidence="7">The sequence shown here is derived from an EMBL/GenBank/DDBJ whole genome shotgun (WGS) entry which is preliminary data.</text>
</comment>
<sequence>MSSMSLWLSFSFVLIALLLSLWQKLGLEKEIAVSTVRCAVQLLVIGYVLQAVFHADHPVYLALVLVMMIAVASWNASRRGDRLPGVYWRITAALTITATVTMGLLLLFRLVEPTPQYLIPISGMIIGNAMMVSGLFLNHMKRETETARGEIEALLCLGANKRQAIHDVLKRAVTASMIPTFDTMKTIGLVQLPGTMTGMIIAGANPIDAVRYQILIMFAFSSSAAISAVLVSLLCYRLWFTRESMLRP</sequence>
<keyword evidence="4 6" id="KW-1133">Transmembrane helix</keyword>
<reference evidence="7" key="1">
    <citation type="submission" date="2022-12" db="EMBL/GenBank/DDBJ databases">
        <title>Draft genome sequence of the thermophilic strain Brevibacillus thermoruber HT42, isolated from Los Humeros, Puebla, Mexico, with biotechnological potential.</title>
        <authorList>
            <person name="Lara Sanchez J."/>
            <person name="Solis Palacios R."/>
            <person name="Bustos Baena A.S."/>
            <person name="Ruz Baez A.E."/>
            <person name="Espinosa Luna G."/>
            <person name="Oliart Ros R.M."/>
        </authorList>
    </citation>
    <scope>NUCLEOTIDE SEQUENCE</scope>
    <source>
        <strain evidence="7">HT42</strain>
    </source>
</reference>
<dbReference type="GO" id="GO:0005886">
    <property type="term" value="C:plasma membrane"/>
    <property type="evidence" value="ECO:0007669"/>
    <property type="project" value="TreeGrafter"/>
</dbReference>
<dbReference type="PANTHER" id="PTHR30028">
    <property type="entry name" value="UPF0014 INNER MEMBRANE PROTEIN YBBM-RELATED"/>
    <property type="match status" value="1"/>
</dbReference>
<feature type="transmembrane region" description="Helical" evidence="6">
    <location>
        <begin position="117"/>
        <end position="138"/>
    </location>
</feature>
<feature type="transmembrane region" description="Helical" evidence="6">
    <location>
        <begin position="88"/>
        <end position="111"/>
    </location>
</feature>
<dbReference type="AlphaFoldDB" id="A0A9X3TNI9"/>
<comment type="similarity">
    <text evidence="2">Belongs to the UPF0014 family.</text>
</comment>
<evidence type="ECO:0000313" key="7">
    <source>
        <dbReference type="EMBL" id="MDA5107620.1"/>
    </source>
</evidence>
<feature type="transmembrane region" description="Helical" evidence="6">
    <location>
        <begin position="213"/>
        <end position="239"/>
    </location>
</feature>
<feature type="transmembrane region" description="Helical" evidence="6">
    <location>
        <begin position="59"/>
        <end position="76"/>
    </location>
</feature>
<protein>
    <submittedName>
        <fullName evidence="7">Iron export ABC transporter permease subunit FetB</fullName>
    </submittedName>
</protein>